<dbReference type="STRING" id="86630.A0A367JWK0"/>
<feature type="domain" description="RecA family profile 1" evidence="7">
    <location>
        <begin position="77"/>
        <end position="259"/>
    </location>
</feature>
<keyword evidence="3" id="KW-0227">DNA damage</keyword>
<dbReference type="GO" id="GO:0140664">
    <property type="term" value="F:ATP-dependent DNA damage sensor activity"/>
    <property type="evidence" value="ECO:0007669"/>
    <property type="project" value="InterPro"/>
</dbReference>
<dbReference type="GO" id="GO:0033065">
    <property type="term" value="C:Rad51C-XRCC3 complex"/>
    <property type="evidence" value="ECO:0007669"/>
    <property type="project" value="TreeGrafter"/>
</dbReference>
<dbReference type="PIRSF" id="PIRSF005856">
    <property type="entry name" value="Rad51"/>
    <property type="match status" value="1"/>
</dbReference>
<keyword evidence="4" id="KW-0067">ATP-binding</keyword>
<accession>A0A367JWK0</accession>
<dbReference type="GO" id="GO:0071140">
    <property type="term" value="P:resolution of mitotic recombination intermediates"/>
    <property type="evidence" value="ECO:0007669"/>
    <property type="project" value="TreeGrafter"/>
</dbReference>
<reference evidence="8 9" key="1">
    <citation type="journal article" date="2018" name="G3 (Bethesda)">
        <title>Phylogenetic and Phylogenomic Definition of Rhizopus Species.</title>
        <authorList>
            <person name="Gryganskyi A.P."/>
            <person name="Golan J."/>
            <person name="Dolatabadi S."/>
            <person name="Mondo S."/>
            <person name="Robb S."/>
            <person name="Idnurm A."/>
            <person name="Muszewska A."/>
            <person name="Steczkiewicz K."/>
            <person name="Masonjones S."/>
            <person name="Liao H.L."/>
            <person name="Gajdeczka M.T."/>
            <person name="Anike F."/>
            <person name="Vuek A."/>
            <person name="Anishchenko I.M."/>
            <person name="Voigt K."/>
            <person name="de Hoog G.S."/>
            <person name="Smith M.E."/>
            <person name="Heitman J."/>
            <person name="Vilgalys R."/>
            <person name="Stajich J.E."/>
        </authorList>
    </citation>
    <scope>NUCLEOTIDE SEQUENCE [LARGE SCALE GENOMIC DNA]</scope>
    <source>
        <strain evidence="8 9">CBS 357.93</strain>
    </source>
</reference>
<protein>
    <submittedName>
        <fullName evidence="8">DNA repair protein xrcc3</fullName>
    </submittedName>
</protein>
<dbReference type="InterPro" id="IPR013632">
    <property type="entry name" value="Rad51_C"/>
</dbReference>
<dbReference type="CDD" id="cd19491">
    <property type="entry name" value="XRCC3"/>
    <property type="match status" value="1"/>
</dbReference>
<evidence type="ECO:0000313" key="9">
    <source>
        <dbReference type="Proteomes" id="UP000252139"/>
    </source>
</evidence>
<dbReference type="GO" id="GO:0000722">
    <property type="term" value="P:telomere maintenance via recombination"/>
    <property type="evidence" value="ECO:0007669"/>
    <property type="project" value="TreeGrafter"/>
</dbReference>
<evidence type="ECO:0000256" key="1">
    <source>
        <dbReference type="ARBA" id="ARBA00004123"/>
    </source>
</evidence>
<dbReference type="Proteomes" id="UP000252139">
    <property type="component" value="Unassembled WGS sequence"/>
</dbReference>
<evidence type="ECO:0000256" key="3">
    <source>
        <dbReference type="ARBA" id="ARBA00022763"/>
    </source>
</evidence>
<dbReference type="GO" id="GO:0000400">
    <property type="term" value="F:four-way junction DNA binding"/>
    <property type="evidence" value="ECO:0007669"/>
    <property type="project" value="TreeGrafter"/>
</dbReference>
<dbReference type="InterPro" id="IPR047348">
    <property type="entry name" value="XRCC3-like_C"/>
</dbReference>
<dbReference type="GO" id="GO:0090656">
    <property type="term" value="P:t-circle formation"/>
    <property type="evidence" value="ECO:0007669"/>
    <property type="project" value="TreeGrafter"/>
</dbReference>
<dbReference type="PANTHER" id="PTHR46487:SF1">
    <property type="entry name" value="DNA REPAIR PROTEIN XRCC3"/>
    <property type="match status" value="1"/>
</dbReference>
<evidence type="ECO:0000313" key="8">
    <source>
        <dbReference type="EMBL" id="RCH94372.1"/>
    </source>
</evidence>
<dbReference type="InterPro" id="IPR016467">
    <property type="entry name" value="DNA_recomb/repair_RecA-like"/>
</dbReference>
<evidence type="ECO:0000256" key="4">
    <source>
        <dbReference type="ARBA" id="ARBA00022840"/>
    </source>
</evidence>
<comment type="caution">
    <text evidence="8">The sequence shown here is derived from an EMBL/GenBank/DDBJ whole genome shotgun (WGS) entry which is preliminary data.</text>
</comment>
<dbReference type="Pfam" id="PF08423">
    <property type="entry name" value="Rad51"/>
    <property type="match status" value="1"/>
</dbReference>
<dbReference type="PANTHER" id="PTHR46487">
    <property type="entry name" value="DNA REPAIR PROTEIN XRCC3"/>
    <property type="match status" value="1"/>
</dbReference>
<keyword evidence="9" id="KW-1185">Reference proteome</keyword>
<dbReference type="GO" id="GO:0061982">
    <property type="term" value="P:meiosis I cell cycle process"/>
    <property type="evidence" value="ECO:0007669"/>
    <property type="project" value="UniProtKB-ARBA"/>
</dbReference>
<organism evidence="8 9">
    <name type="scientific">Rhizopus azygosporus</name>
    <name type="common">Rhizopus microsporus var. azygosporus</name>
    <dbReference type="NCBI Taxonomy" id="86630"/>
    <lineage>
        <taxon>Eukaryota</taxon>
        <taxon>Fungi</taxon>
        <taxon>Fungi incertae sedis</taxon>
        <taxon>Mucoromycota</taxon>
        <taxon>Mucoromycotina</taxon>
        <taxon>Mucoromycetes</taxon>
        <taxon>Mucorales</taxon>
        <taxon>Mucorineae</taxon>
        <taxon>Rhizopodaceae</taxon>
        <taxon>Rhizopus</taxon>
    </lineage>
</organism>
<keyword evidence="5" id="KW-0234">DNA repair</keyword>
<dbReference type="SUPFAM" id="SSF52540">
    <property type="entry name" value="P-loop containing nucleoside triphosphate hydrolases"/>
    <property type="match status" value="1"/>
</dbReference>
<dbReference type="OrthoDB" id="1861185at2759"/>
<dbReference type="EMBL" id="PJQL01000585">
    <property type="protein sequence ID" value="RCH94372.1"/>
    <property type="molecule type" value="Genomic_DNA"/>
</dbReference>
<dbReference type="GO" id="GO:0005524">
    <property type="term" value="F:ATP binding"/>
    <property type="evidence" value="ECO:0007669"/>
    <property type="project" value="UniProtKB-KW"/>
</dbReference>
<evidence type="ECO:0000256" key="2">
    <source>
        <dbReference type="ARBA" id="ARBA00022741"/>
    </source>
</evidence>
<dbReference type="Gene3D" id="3.40.50.300">
    <property type="entry name" value="P-loop containing nucleotide triphosphate hydrolases"/>
    <property type="match status" value="1"/>
</dbReference>
<dbReference type="GO" id="GO:0045003">
    <property type="term" value="P:double-strand break repair via synthesis-dependent strand annealing"/>
    <property type="evidence" value="ECO:0007669"/>
    <property type="project" value="TreeGrafter"/>
</dbReference>
<dbReference type="AlphaFoldDB" id="A0A367JWK0"/>
<evidence type="ECO:0000256" key="6">
    <source>
        <dbReference type="ARBA" id="ARBA00023242"/>
    </source>
</evidence>
<sequence>MKSELESLTKSLGVFEKLEEEGLDSFEELIPRSASELQHVLHIDQASIESILDTASAEAYDWRLREKAGRELIDIQSNTTLTTGDDTMDKLLGGGIPLGTITEIVGESSSGKTQLGLQLCLSVQNPALEGGLEGSAIYIHSEGPFPSNRLNQLVDKYVSKYGNKVDVDNLRNNIHTMRVSDGESQYRVLAYQLPAFLDLQQKSQKRVRLVVIDSISAIYRGDSTYKQRFDKMAEICEIGMRLKRIASQYNLAVVTINQVTDVPDTSLKGSAFISHMEEWLDFSLINQQENGRLGLFIHSLLKKPTLGLSWQNSVNTRIRLARSQMMEHVVTRRVLFIEFSPKTKRSGCEVVIDDTGIHAI</sequence>
<comment type="subcellular location">
    <subcellularLocation>
        <location evidence="1">Nucleus</location>
    </subcellularLocation>
</comment>
<dbReference type="GO" id="GO:0005657">
    <property type="term" value="C:replication fork"/>
    <property type="evidence" value="ECO:0007669"/>
    <property type="project" value="TreeGrafter"/>
</dbReference>
<evidence type="ECO:0000259" key="7">
    <source>
        <dbReference type="PROSITE" id="PS50162"/>
    </source>
</evidence>
<name>A0A367JWK0_RHIAZ</name>
<proteinExistence type="predicted"/>
<keyword evidence="2" id="KW-0547">Nucleotide-binding</keyword>
<gene>
    <name evidence="8" type="primary">XRCC3_2</name>
    <name evidence="8" type="ORF">CU097_011394</name>
</gene>
<dbReference type="InterPro" id="IPR020588">
    <property type="entry name" value="RecA_ATP-bd"/>
</dbReference>
<keyword evidence="6" id="KW-0539">Nucleus</keyword>
<evidence type="ECO:0000256" key="5">
    <source>
        <dbReference type="ARBA" id="ARBA00023204"/>
    </source>
</evidence>
<dbReference type="InterPro" id="IPR027417">
    <property type="entry name" value="P-loop_NTPase"/>
</dbReference>
<dbReference type="PROSITE" id="PS50162">
    <property type="entry name" value="RECA_2"/>
    <property type="match status" value="1"/>
</dbReference>